<dbReference type="EMBL" id="MU150312">
    <property type="protein sequence ID" value="KAF9459685.1"/>
    <property type="molecule type" value="Genomic_DNA"/>
</dbReference>
<dbReference type="Proteomes" id="UP000807353">
    <property type="component" value="Unassembled WGS sequence"/>
</dbReference>
<name>A0A9P6CEZ1_9AGAR</name>
<keyword evidence="2" id="KW-0274">FAD</keyword>
<dbReference type="GO" id="GO:0050661">
    <property type="term" value="F:NADP binding"/>
    <property type="evidence" value="ECO:0007669"/>
    <property type="project" value="InterPro"/>
</dbReference>
<protein>
    <recommendedName>
        <fullName evidence="6">Flavin-containing monooxygenase</fullName>
    </recommendedName>
</protein>
<gene>
    <name evidence="4" type="ORF">BDZ94DRAFT_1380914</name>
</gene>
<evidence type="ECO:0000256" key="2">
    <source>
        <dbReference type="ARBA" id="ARBA00022827"/>
    </source>
</evidence>
<keyword evidence="3" id="KW-0560">Oxidoreductase</keyword>
<dbReference type="Gene3D" id="3.50.50.60">
    <property type="entry name" value="FAD/NAD(P)-binding domain"/>
    <property type="match status" value="2"/>
</dbReference>
<dbReference type="GO" id="GO:0050660">
    <property type="term" value="F:flavin adenine dinucleotide binding"/>
    <property type="evidence" value="ECO:0007669"/>
    <property type="project" value="InterPro"/>
</dbReference>
<dbReference type="AlphaFoldDB" id="A0A9P6CEZ1"/>
<sequence length="609" mass="67540">MSTIPQNPVPLPTLDYLNATVSNDLDVRQVAKTWFASFVAAVSSGDAKAVTGLFIPGSFWRDMLAFTWDFRTFSGVPAITQFLSDRLPVSRPTAFAIRDDAYLRLQRPFPDIAWINFMFDFETSAGLSSGVARLVPTANGEWKAYVVFTNLENLKDIPEKVGALRNQAPNHGKWESDRKREIEFEGTVQPTVLVIGGGQSGLEIAARLKVFDIPTLVVEKNPRIGDNWRNRYEALCLHDPVHYDHMPYIPFPPTWPVYTPALKLANWLEGYAEALELNVWTSSTVVNATQDASTSRWHVLVRRGDGSERKFDVKHLIFATGLGGSESPIPKIPGMDTFKGQILHSTKHKKADDHKGKKVVIIGACTSAHDIAVDYYEHGIDVTMYQRSSTYIMTTKSGWKVLFEGVYSEGGPPSDVADRLNASFPNFMSIGVAQRTTKIIAELDKDILEGLRKRGFKLNDGLLGTGFALLAWSKAGGYYLDTGGSQLIVDGKIKVKSGPQIERFSPDGLKFDDGTDLEADVVVFATGLGDNHSHIRNVCGEEVVKRCSKIWGLNKEGELNGAWRDMGVKGLWYMMGNLALCRFHSKHVALQIKAIEEGIFNGERYSVAE</sequence>
<evidence type="ECO:0000256" key="3">
    <source>
        <dbReference type="ARBA" id="ARBA00023002"/>
    </source>
</evidence>
<evidence type="ECO:0008006" key="6">
    <source>
        <dbReference type="Google" id="ProtNLM"/>
    </source>
</evidence>
<dbReference type="PANTHER" id="PTHR43539:SF26">
    <property type="entry name" value="MONOOXYGENASE, PUTATIVE-RELATED"/>
    <property type="match status" value="1"/>
</dbReference>
<dbReference type="GO" id="GO:0004499">
    <property type="term" value="F:N,N-dimethylaniline monooxygenase activity"/>
    <property type="evidence" value="ECO:0007669"/>
    <property type="project" value="InterPro"/>
</dbReference>
<comment type="caution">
    <text evidence="4">The sequence shown here is derived from an EMBL/GenBank/DDBJ whole genome shotgun (WGS) entry which is preliminary data.</text>
</comment>
<evidence type="ECO:0000313" key="4">
    <source>
        <dbReference type="EMBL" id="KAF9459685.1"/>
    </source>
</evidence>
<dbReference type="Pfam" id="PF00743">
    <property type="entry name" value="FMO-like"/>
    <property type="match status" value="1"/>
</dbReference>
<dbReference type="OrthoDB" id="74360at2759"/>
<dbReference type="InterPro" id="IPR036188">
    <property type="entry name" value="FAD/NAD-bd_sf"/>
</dbReference>
<dbReference type="PANTHER" id="PTHR43539">
    <property type="entry name" value="FLAVIN-BINDING MONOOXYGENASE-LIKE PROTEIN (AFU_ORTHOLOGUE AFUA_4G09220)"/>
    <property type="match status" value="1"/>
</dbReference>
<accession>A0A9P6CEZ1</accession>
<organism evidence="4 5">
    <name type="scientific">Collybia nuda</name>
    <dbReference type="NCBI Taxonomy" id="64659"/>
    <lineage>
        <taxon>Eukaryota</taxon>
        <taxon>Fungi</taxon>
        <taxon>Dikarya</taxon>
        <taxon>Basidiomycota</taxon>
        <taxon>Agaricomycotina</taxon>
        <taxon>Agaricomycetes</taxon>
        <taxon>Agaricomycetidae</taxon>
        <taxon>Agaricales</taxon>
        <taxon>Tricholomatineae</taxon>
        <taxon>Clitocybaceae</taxon>
        <taxon>Collybia</taxon>
    </lineage>
</organism>
<dbReference type="InterPro" id="IPR020946">
    <property type="entry name" value="Flavin_mOase-like"/>
</dbReference>
<proteinExistence type="predicted"/>
<keyword evidence="1" id="KW-0285">Flavoprotein</keyword>
<dbReference type="InterPro" id="IPR050982">
    <property type="entry name" value="Auxin_biosynth/cation_transpt"/>
</dbReference>
<reference evidence="4" key="1">
    <citation type="submission" date="2020-11" db="EMBL/GenBank/DDBJ databases">
        <authorList>
            <consortium name="DOE Joint Genome Institute"/>
            <person name="Ahrendt S."/>
            <person name="Riley R."/>
            <person name="Andreopoulos W."/>
            <person name="Labutti K."/>
            <person name="Pangilinan J."/>
            <person name="Ruiz-Duenas F.J."/>
            <person name="Barrasa J.M."/>
            <person name="Sanchez-Garcia M."/>
            <person name="Camarero S."/>
            <person name="Miyauchi S."/>
            <person name="Serrano A."/>
            <person name="Linde D."/>
            <person name="Babiker R."/>
            <person name="Drula E."/>
            <person name="Ayuso-Fernandez I."/>
            <person name="Pacheco R."/>
            <person name="Padilla G."/>
            <person name="Ferreira P."/>
            <person name="Barriuso J."/>
            <person name="Kellner H."/>
            <person name="Castanera R."/>
            <person name="Alfaro M."/>
            <person name="Ramirez L."/>
            <person name="Pisabarro A.G."/>
            <person name="Kuo A."/>
            <person name="Tritt A."/>
            <person name="Lipzen A."/>
            <person name="He G."/>
            <person name="Yan M."/>
            <person name="Ng V."/>
            <person name="Cullen D."/>
            <person name="Martin F."/>
            <person name="Rosso M.-N."/>
            <person name="Henrissat B."/>
            <person name="Hibbett D."/>
            <person name="Martinez A.T."/>
            <person name="Grigoriev I.V."/>
        </authorList>
    </citation>
    <scope>NUCLEOTIDE SEQUENCE</scope>
    <source>
        <strain evidence="4">CBS 247.69</strain>
    </source>
</reference>
<evidence type="ECO:0000256" key="1">
    <source>
        <dbReference type="ARBA" id="ARBA00022630"/>
    </source>
</evidence>
<keyword evidence="5" id="KW-1185">Reference proteome</keyword>
<dbReference type="SUPFAM" id="SSF51905">
    <property type="entry name" value="FAD/NAD(P)-binding domain"/>
    <property type="match status" value="2"/>
</dbReference>
<evidence type="ECO:0000313" key="5">
    <source>
        <dbReference type="Proteomes" id="UP000807353"/>
    </source>
</evidence>